<name>A0A9P5CCH7_9HYPO</name>
<organism evidence="1 2">
    <name type="scientific">Trichoderma lentiforme</name>
    <dbReference type="NCBI Taxonomy" id="1567552"/>
    <lineage>
        <taxon>Eukaryota</taxon>
        <taxon>Fungi</taxon>
        <taxon>Dikarya</taxon>
        <taxon>Ascomycota</taxon>
        <taxon>Pezizomycotina</taxon>
        <taxon>Sordariomycetes</taxon>
        <taxon>Hypocreomycetidae</taxon>
        <taxon>Hypocreales</taxon>
        <taxon>Hypocreaceae</taxon>
        <taxon>Trichoderma</taxon>
    </lineage>
</organism>
<comment type="caution">
    <text evidence="1">The sequence shown here is derived from an EMBL/GenBank/DDBJ whole genome shotgun (WGS) entry which is preliminary data.</text>
</comment>
<dbReference type="AlphaFoldDB" id="A0A9P5CCH7"/>
<dbReference type="EMBL" id="QLNT01000014">
    <property type="protein sequence ID" value="KAF3067936.1"/>
    <property type="molecule type" value="Genomic_DNA"/>
</dbReference>
<keyword evidence="2" id="KW-1185">Reference proteome</keyword>
<evidence type="ECO:0000313" key="2">
    <source>
        <dbReference type="Proteomes" id="UP000801864"/>
    </source>
</evidence>
<reference evidence="1 2" key="1">
    <citation type="submission" date="2018-06" db="EMBL/GenBank/DDBJ databases">
        <title>Genome analysis of cellulolytic fungus Trichoderma lentiforme CFAM-422.</title>
        <authorList>
            <person name="Steindorff A.S."/>
            <person name="Formighieri E.F."/>
            <person name="Midorikawa G.E.O."/>
            <person name="Tamietti M.S."/>
            <person name="Ramos E.Z."/>
            <person name="Silva A.S."/>
            <person name="Bon E.P.S."/>
            <person name="Mendes T.D."/>
            <person name="Damaso M.C.T."/>
            <person name="Favaro L.C.L."/>
        </authorList>
    </citation>
    <scope>NUCLEOTIDE SEQUENCE [LARGE SCALE GENOMIC DNA]</scope>
    <source>
        <strain evidence="1 2">CFAM-422</strain>
    </source>
</reference>
<proteinExistence type="predicted"/>
<dbReference type="Proteomes" id="UP000801864">
    <property type="component" value="Unassembled WGS sequence"/>
</dbReference>
<evidence type="ECO:0000313" key="1">
    <source>
        <dbReference type="EMBL" id="KAF3067936.1"/>
    </source>
</evidence>
<accession>A0A9P5CCH7</accession>
<gene>
    <name evidence="1" type="ORF">CFAM422_008108</name>
</gene>
<sequence length="150" mass="17426">MADPIGLVLDREPGTQNPPWSDVICDASVLRRGGKGLTGFRLQAPLLKTLYIPPGILKELRRIARKFPNDLLTEEDTVHAFFVWYDLTHTPKRGQEESVDEVRKGARQTSAAWTVPLEYLVRCILAWPHYLRWHEEMGFSEYIHFFRYAE</sequence>
<protein>
    <submittedName>
        <fullName evidence="1">Uncharacterized protein</fullName>
    </submittedName>
</protein>